<dbReference type="AlphaFoldDB" id="A0A7J7G2G8"/>
<protein>
    <submittedName>
        <fullName evidence="1">Uncharacterized protein</fullName>
    </submittedName>
</protein>
<accession>A0A7J7G2G8</accession>
<gene>
    <name evidence="1" type="ORF">HYC85_030049</name>
</gene>
<dbReference type="Gene3D" id="3.40.50.10810">
    <property type="entry name" value="Tandem AAA-ATPase domain"/>
    <property type="match status" value="1"/>
</dbReference>
<dbReference type="Proteomes" id="UP000593564">
    <property type="component" value="Unassembled WGS sequence"/>
</dbReference>
<proteinExistence type="predicted"/>
<keyword evidence="2" id="KW-1185">Reference proteome</keyword>
<name>A0A7J7G2G8_CAMSI</name>
<sequence>MAATPDKVRPNKESICSLVRPIGLSMSENSRRCTMGSPDPSNRSIYGILNLSDSVTAVSVYPSSMFGMDFTPWDFLNSFSSLFSFSAVGSTSNSKEESGRLVGIHIAERLRPLPNSAQNSACKPIPSGTRVSLRTQRFQTTYDRETLTRCLRPRVRHHQSCIGSGTWWPAGHERRDAGQQQGTASQGCDTVGHQWCTAGHWCAVTPSCNKAQNRENGGSPKGMTTRTYFYEGPTTKDKEATELFHDGVKQSGQDSAVTEIGAHPRHKNQMKPHQVEGFNFLLSNFVAENRGGYILAHAPLPLGAQTVGRSEKNTFPGVQATLIEEGRLPIRKGENTKIEYRTVPIGSISGSRGKSSYSNSTKYENGVQNSSYWVDFGLGVKVYVNERRQTRRQRMYQHEIKETPTGADKPTVVLD</sequence>
<organism evidence="1 2">
    <name type="scientific">Camellia sinensis</name>
    <name type="common">Tea plant</name>
    <name type="synonym">Thea sinensis</name>
    <dbReference type="NCBI Taxonomy" id="4442"/>
    <lineage>
        <taxon>Eukaryota</taxon>
        <taxon>Viridiplantae</taxon>
        <taxon>Streptophyta</taxon>
        <taxon>Embryophyta</taxon>
        <taxon>Tracheophyta</taxon>
        <taxon>Spermatophyta</taxon>
        <taxon>Magnoliopsida</taxon>
        <taxon>eudicotyledons</taxon>
        <taxon>Gunneridae</taxon>
        <taxon>Pentapetalae</taxon>
        <taxon>asterids</taxon>
        <taxon>Ericales</taxon>
        <taxon>Theaceae</taxon>
        <taxon>Camellia</taxon>
    </lineage>
</organism>
<comment type="caution">
    <text evidence="1">The sequence shown here is derived from an EMBL/GenBank/DDBJ whole genome shotgun (WGS) entry which is preliminary data.</text>
</comment>
<evidence type="ECO:0000313" key="2">
    <source>
        <dbReference type="Proteomes" id="UP000593564"/>
    </source>
</evidence>
<reference evidence="1 2" key="2">
    <citation type="submission" date="2020-07" db="EMBL/GenBank/DDBJ databases">
        <title>Genome assembly of wild tea tree DASZ reveals pedigree and selection history of tea varieties.</title>
        <authorList>
            <person name="Zhang W."/>
        </authorList>
    </citation>
    <scope>NUCLEOTIDE SEQUENCE [LARGE SCALE GENOMIC DNA]</scope>
    <source>
        <strain evidence="2">cv. G240</strain>
        <tissue evidence="1">Leaf</tissue>
    </source>
</reference>
<dbReference type="EMBL" id="JACBKZ010000014">
    <property type="protein sequence ID" value="KAF5933878.1"/>
    <property type="molecule type" value="Genomic_DNA"/>
</dbReference>
<dbReference type="InterPro" id="IPR038718">
    <property type="entry name" value="SNF2-like_sf"/>
</dbReference>
<evidence type="ECO:0000313" key="1">
    <source>
        <dbReference type="EMBL" id="KAF5933878.1"/>
    </source>
</evidence>
<reference evidence="2" key="1">
    <citation type="journal article" date="2020" name="Nat. Commun.">
        <title>Genome assembly of wild tea tree DASZ reveals pedigree and selection history of tea varieties.</title>
        <authorList>
            <person name="Zhang W."/>
            <person name="Zhang Y."/>
            <person name="Qiu H."/>
            <person name="Guo Y."/>
            <person name="Wan H."/>
            <person name="Zhang X."/>
            <person name="Scossa F."/>
            <person name="Alseekh S."/>
            <person name="Zhang Q."/>
            <person name="Wang P."/>
            <person name="Xu L."/>
            <person name="Schmidt M.H."/>
            <person name="Jia X."/>
            <person name="Li D."/>
            <person name="Zhu A."/>
            <person name="Guo F."/>
            <person name="Chen W."/>
            <person name="Ni D."/>
            <person name="Usadel B."/>
            <person name="Fernie A.R."/>
            <person name="Wen W."/>
        </authorList>
    </citation>
    <scope>NUCLEOTIDE SEQUENCE [LARGE SCALE GENOMIC DNA]</scope>
    <source>
        <strain evidence="2">cv. G240</strain>
    </source>
</reference>